<dbReference type="EMBL" id="JAVIFY010000001">
    <property type="protein sequence ID" value="MDQ9090173.1"/>
    <property type="molecule type" value="Genomic_DNA"/>
</dbReference>
<feature type="signal peptide" evidence="1">
    <location>
        <begin position="1"/>
        <end position="30"/>
    </location>
</feature>
<name>A0ABU1B6H7_PSEHA</name>
<feature type="chain" id="PRO_5047493638" evidence="1">
    <location>
        <begin position="31"/>
        <end position="440"/>
    </location>
</feature>
<dbReference type="InterPro" id="IPR043724">
    <property type="entry name" value="DUF5666"/>
</dbReference>
<evidence type="ECO:0000259" key="2">
    <source>
        <dbReference type="Pfam" id="PF18914"/>
    </source>
</evidence>
<dbReference type="Pfam" id="PF18914">
    <property type="entry name" value="DUF5666"/>
    <property type="match status" value="3"/>
</dbReference>
<feature type="domain" description="DUF5666" evidence="2">
    <location>
        <begin position="242"/>
        <end position="303"/>
    </location>
</feature>
<keyword evidence="4" id="KW-1185">Reference proteome</keyword>
<accession>A0ABU1B6H7</accession>
<evidence type="ECO:0000313" key="4">
    <source>
        <dbReference type="Proteomes" id="UP001226574"/>
    </source>
</evidence>
<gene>
    <name evidence="3" type="ORF">RC083_01060</name>
</gene>
<reference evidence="3 4" key="1">
    <citation type="submission" date="2023-08" db="EMBL/GenBank/DDBJ databases">
        <title>Pseudoalteromonas haloplanktis LL1 genome.</title>
        <authorList>
            <person name="Wu S."/>
        </authorList>
    </citation>
    <scope>NUCLEOTIDE SEQUENCE [LARGE SCALE GENOMIC DNA]</scope>
    <source>
        <strain evidence="3 4">LL1</strain>
    </source>
</reference>
<feature type="domain" description="DUF5666" evidence="2">
    <location>
        <begin position="323"/>
        <end position="374"/>
    </location>
</feature>
<organism evidence="3 4">
    <name type="scientific">Pseudoalteromonas haloplanktis</name>
    <name type="common">Alteromonas haloplanktis</name>
    <dbReference type="NCBI Taxonomy" id="228"/>
    <lineage>
        <taxon>Bacteria</taxon>
        <taxon>Pseudomonadati</taxon>
        <taxon>Pseudomonadota</taxon>
        <taxon>Gammaproteobacteria</taxon>
        <taxon>Alteromonadales</taxon>
        <taxon>Pseudoalteromonadaceae</taxon>
        <taxon>Pseudoalteromonas</taxon>
    </lineage>
</organism>
<proteinExistence type="predicted"/>
<dbReference type="Proteomes" id="UP001226574">
    <property type="component" value="Unassembled WGS sequence"/>
</dbReference>
<dbReference type="RefSeq" id="WP_309038162.1">
    <property type="nucleotide sequence ID" value="NZ_JAVIFY010000001.1"/>
</dbReference>
<keyword evidence="1" id="KW-0732">Signal</keyword>
<comment type="caution">
    <text evidence="3">The sequence shown here is derived from an EMBL/GenBank/DDBJ whole genome shotgun (WGS) entry which is preliminary data.</text>
</comment>
<protein>
    <submittedName>
        <fullName evidence="3">DUF5666 domain-containing protein</fullName>
    </submittedName>
</protein>
<evidence type="ECO:0000313" key="3">
    <source>
        <dbReference type="EMBL" id="MDQ9090173.1"/>
    </source>
</evidence>
<evidence type="ECO:0000256" key="1">
    <source>
        <dbReference type="SAM" id="SignalP"/>
    </source>
</evidence>
<feature type="domain" description="DUF5666" evidence="2">
    <location>
        <begin position="172"/>
        <end position="225"/>
    </location>
</feature>
<sequence length="440" mass="47550">MGNLNSAKLFKLSAISAVVLTLSACGSSNSDGESVVPPVNNVVFPSVVIGEVQATTASTITVNQLEIPASNVEVEIDGVNASLSQVKVGMMVEVETNGVSATEIEYDPDFKGPIYIQNDSVSIAGVALNNFDSSELASGDLVEISGYTSAYNTLTVTYQQPIANNQGELEVEGIISQLNTQQRTFSLGNIVVNYQQAEVDGLLNDGLYVDVEGFMSGQQLMATEVDAEQDNSFNDNTDTQLTGQITWLNSDATLMTINGQWQVSVTAQTQFEDGTVSDLAIGRFVEIDALWQQADNLFIAQEVDFESSENNGSFVPNTTFSVTGLASYTQGVVAINGITFTINNQTIFDDSLNTNNLNGQWLELEGIIVDDKNVVNEIELADANELLELKGYVITDENQQPTLWGYISEDGSLAQYLDQYVDLECNFVSANQVRACQVDD</sequence>